<feature type="region of interest" description="Disordered" evidence="1">
    <location>
        <begin position="48"/>
        <end position="67"/>
    </location>
</feature>
<name>Q7NYF8_CHRVO</name>
<evidence type="ECO:0000313" key="2">
    <source>
        <dbReference type="EMBL" id="AAQ58991.1"/>
    </source>
</evidence>
<protein>
    <submittedName>
        <fullName evidence="2">Uncharacterized protein</fullName>
    </submittedName>
</protein>
<accession>Q7NYF8</accession>
<dbReference type="Proteomes" id="UP000001424">
    <property type="component" value="Chromosome"/>
</dbReference>
<organism evidence="2 3">
    <name type="scientific">Chromobacterium violaceum (strain ATCC 12472 / DSM 30191 / JCM 1249 / CCUG 213 / NBRC 12614 / NCIMB 9131 / NCTC 9757 / MK)</name>
    <dbReference type="NCBI Taxonomy" id="243365"/>
    <lineage>
        <taxon>Bacteria</taxon>
        <taxon>Pseudomonadati</taxon>
        <taxon>Pseudomonadota</taxon>
        <taxon>Betaproteobacteria</taxon>
        <taxon>Neisseriales</taxon>
        <taxon>Chromobacteriaceae</taxon>
        <taxon>Chromobacterium</taxon>
    </lineage>
</organism>
<reference evidence="2 3" key="1">
    <citation type="journal article" date="2003" name="Proc. Natl. Acad. Sci. U.S.A.">
        <title>The complete genome sequence of Chromobacterium violaceum reveals remarkable and exploitable bacterial adaptability.</title>
        <authorList>
            <person name="Vasconcelos A.T.R."/>
            <person name="de Almeida D.F."/>
            <person name="Almeida F.C."/>
            <person name="de Almeida L.G.P."/>
            <person name="de Almeida R."/>
            <person name="Goncalves J.A.A."/>
            <person name="Andrade E.M."/>
            <person name="Antonio R.V."/>
            <person name="Araripe J."/>
            <person name="de Araujo M.F.F."/>
            <person name="Filho S.A."/>
            <person name="Azevedo V."/>
            <person name="Batista A.J."/>
            <person name="Bataus L.A.M."/>
            <person name="Batista J.S."/>
            <person name="Belo A."/>
            <person name="vander Berg C."/>
            <person name="Blamey J."/>
            <person name="Bogo M."/>
            <person name="Bonato S."/>
            <person name="Bordignon J."/>
            <person name="Brito C.A."/>
            <person name="Brocchi M."/>
            <person name="Burity H.A."/>
            <person name="Camargo A.A."/>
            <person name="Cardoso D.D.P."/>
            <person name="Carneiro N.P."/>
            <person name="Carraro D.M."/>
            <person name="Carvalho C.M.B."/>
            <person name="Cascardo J.C.M."/>
            <person name="Cavada B.S."/>
            <person name="Chueire L.M.O."/>
            <person name="Pasa T.B.C."/>
            <person name="Duran N."/>
            <person name="Fagundes N."/>
            <person name="Falcao C.L."/>
            <person name="Fantinatti F."/>
            <person name="Farias I.P."/>
            <person name="Felipe M.S.S."/>
            <person name="Ferrari L.P."/>
            <person name="Ferro J.A."/>
            <person name="Ferro M.I.T."/>
            <person name="Franco G.R."/>
            <person name="Freitas N.S.A."/>
            <person name="Furlan L.R."/>
            <person name="Gazzinelli R.T."/>
            <person name="Gomes E.A."/>
            <person name="Goncalves P.R."/>
            <person name="Grangeiro T.B."/>
            <person name="Grattapaglia D."/>
            <person name="Grisard E.C."/>
            <person name="Guimaraes C.T."/>
            <person name="Hanna E.S."/>
            <person name="Hungria M."/>
            <person name="Jardim S.N."/>
            <person name="Laurino J."/>
            <person name="Leoi L.C.T."/>
            <person name="Fassarella L."/>
            <person name="Lima A."/>
            <person name="Loureiro M.F."/>
            <person name="Lyra M.C.P."/>
            <person name="Macedo M."/>
            <person name="Madeira H.M.F."/>
            <person name="Manfio G.P."/>
            <person name="Maranhao A.Q."/>
            <person name="Martins W.S."/>
            <person name="di Mauro S.M.Z."/>
            <person name="de Medeiros S.R.B."/>
            <person name="Meissner R.D.V."/>
            <person name="Menck C.F.M."/>
            <person name="Moreira M.A.M."/>
            <person name="Nascimento F.F."/>
            <person name="Nicolas M.F."/>
            <person name="Oliveira J.G."/>
            <person name="Oliveira S.C."/>
            <person name="Paixao R.F.C."/>
            <person name="Parente J.A."/>
            <person name="Pedrosa F.O."/>
            <person name="Pena S.J.D."/>
            <person name="Perreira J.O."/>
            <person name="Perreira M."/>
            <person name="Pinto L.S.R.C."/>
            <person name="Pinto L.S."/>
            <person name="Porto J.I.R."/>
            <person name="Potrich D.P."/>
            <person name="Neto C.E.R."/>
            <person name="Reis A.M.M."/>
            <person name="Rigo L.U."/>
            <person name="Rondinelli E."/>
            <person name="dos Santos E.B.P."/>
            <person name="Santos F.R."/>
            <person name="Schneider M.P.C."/>
            <person name="Seuanez H.N."/>
            <person name="Silva A.M.R."/>
            <person name="da Silva A.L.C."/>
            <person name="Silva D.W."/>
            <person name="Silva R."/>
            <person name="Simoes I.C."/>
            <person name="Simon D."/>
            <person name="Soares C.M.A."/>
            <person name="Soares R.B.A."/>
            <person name="Souza E.M."/>
            <person name="Souza K.R.L."/>
            <person name="Souza R.C."/>
            <person name="Steffens M.B.R."/>
            <person name="Steindel M."/>
            <person name="Teixeira S.R."/>
            <person name="Urmenyi T."/>
            <person name="Vettore A."/>
            <person name="Wassem R."/>
            <person name="Zaha A."/>
            <person name="Simpson A.J.G."/>
        </authorList>
    </citation>
    <scope>NUCLEOTIDE SEQUENCE [LARGE SCALE GENOMIC DNA]</scope>
    <source>
        <strain evidence="3">ATCC 12472 / DSM 30191 / JCM 1249 / NBRC 12614 / NCIMB 9131 / NCTC 9757</strain>
    </source>
</reference>
<dbReference type="AlphaFoldDB" id="Q7NYF8"/>
<dbReference type="KEGG" id="cvi:CV_1316"/>
<gene>
    <name evidence="2" type="ordered locus">CV_1316</name>
</gene>
<proteinExistence type="predicted"/>
<evidence type="ECO:0000313" key="3">
    <source>
        <dbReference type="Proteomes" id="UP000001424"/>
    </source>
</evidence>
<dbReference type="HOGENOM" id="CLU_2804656_0_0_4"/>
<dbReference type="EMBL" id="AE016825">
    <property type="protein sequence ID" value="AAQ58991.1"/>
    <property type="molecule type" value="Genomic_DNA"/>
</dbReference>
<keyword evidence="3" id="KW-1185">Reference proteome</keyword>
<evidence type="ECO:0000256" key="1">
    <source>
        <dbReference type="SAM" id="MobiDB-lite"/>
    </source>
</evidence>
<sequence>MQEDRAPRANWPFAGTFRFSQIGGAFPQGQQFDFKALPANRTLHFSGKGQNCQRCGGQTRALSMRRA</sequence>